<reference evidence="1 2" key="1">
    <citation type="submission" date="2013-07" db="EMBL/GenBank/DDBJ databases">
        <authorList>
            <person name="Genoscope - CEA"/>
        </authorList>
    </citation>
    <scope>NUCLEOTIDE SEQUENCE [LARGE SCALE GENOMIC DNA]</scope>
    <source>
        <strain evidence="1 2">G6</strain>
    </source>
</reference>
<sequence>MCAESHTVIFSTGNVNSGLGKSNNDRKSAFFTQYIYVYFCCHAWPQ</sequence>
<protein>
    <submittedName>
        <fullName evidence="1">Uncharacterized protein</fullName>
    </submittedName>
</protein>
<gene>
    <name evidence="1" type="ORF">XPG1_3196</name>
</gene>
<dbReference type="HOGENOM" id="CLU_3190861_0_0_6"/>
<evidence type="ECO:0000313" key="2">
    <source>
        <dbReference type="Proteomes" id="UP000032735"/>
    </source>
</evidence>
<accession>A0A068R6E7</accession>
<proteinExistence type="predicted"/>
<dbReference type="KEGG" id="xpo:XPG1_3196"/>
<organism evidence="1 2">
    <name type="scientific">Xenorhabdus poinarii G6</name>
    <dbReference type="NCBI Taxonomy" id="1354304"/>
    <lineage>
        <taxon>Bacteria</taxon>
        <taxon>Pseudomonadati</taxon>
        <taxon>Pseudomonadota</taxon>
        <taxon>Gammaproteobacteria</taxon>
        <taxon>Enterobacterales</taxon>
        <taxon>Morganellaceae</taxon>
        <taxon>Xenorhabdus</taxon>
    </lineage>
</organism>
<dbReference type="EMBL" id="FO704551">
    <property type="protein sequence ID" value="CDG22832.1"/>
    <property type="molecule type" value="Genomic_DNA"/>
</dbReference>
<keyword evidence="2" id="KW-1185">Reference proteome</keyword>
<dbReference type="AlphaFoldDB" id="A0A068R6E7"/>
<dbReference type="Proteomes" id="UP000032735">
    <property type="component" value="Chromosome"/>
</dbReference>
<name>A0A068R6E7_9GAMM</name>
<evidence type="ECO:0000313" key="1">
    <source>
        <dbReference type="EMBL" id="CDG22832.1"/>
    </source>
</evidence>
<dbReference type="STRING" id="1354304.XPG1_3196"/>